<name>A0AAV7VMQ8_PLEWA</name>
<evidence type="ECO:0000313" key="2">
    <source>
        <dbReference type="Proteomes" id="UP001066276"/>
    </source>
</evidence>
<accession>A0AAV7VMQ8</accession>
<dbReference type="AlphaFoldDB" id="A0AAV7VMQ8"/>
<proteinExistence type="predicted"/>
<organism evidence="1 2">
    <name type="scientific">Pleurodeles waltl</name>
    <name type="common">Iberian ribbed newt</name>
    <dbReference type="NCBI Taxonomy" id="8319"/>
    <lineage>
        <taxon>Eukaryota</taxon>
        <taxon>Metazoa</taxon>
        <taxon>Chordata</taxon>
        <taxon>Craniata</taxon>
        <taxon>Vertebrata</taxon>
        <taxon>Euteleostomi</taxon>
        <taxon>Amphibia</taxon>
        <taxon>Batrachia</taxon>
        <taxon>Caudata</taxon>
        <taxon>Salamandroidea</taxon>
        <taxon>Salamandridae</taxon>
        <taxon>Pleurodelinae</taxon>
        <taxon>Pleurodeles</taxon>
    </lineage>
</organism>
<reference evidence="1" key="1">
    <citation type="journal article" date="2022" name="bioRxiv">
        <title>Sequencing and chromosome-scale assembly of the giantPleurodeles waltlgenome.</title>
        <authorList>
            <person name="Brown T."/>
            <person name="Elewa A."/>
            <person name="Iarovenko S."/>
            <person name="Subramanian E."/>
            <person name="Araus A.J."/>
            <person name="Petzold A."/>
            <person name="Susuki M."/>
            <person name="Suzuki K.-i.T."/>
            <person name="Hayashi T."/>
            <person name="Toyoda A."/>
            <person name="Oliveira C."/>
            <person name="Osipova E."/>
            <person name="Leigh N.D."/>
            <person name="Simon A."/>
            <person name="Yun M.H."/>
        </authorList>
    </citation>
    <scope>NUCLEOTIDE SEQUENCE</scope>
    <source>
        <strain evidence="1">20211129_DDA</strain>
        <tissue evidence="1">Liver</tissue>
    </source>
</reference>
<evidence type="ECO:0000313" key="1">
    <source>
        <dbReference type="EMBL" id="KAJ1201959.1"/>
    </source>
</evidence>
<gene>
    <name evidence="1" type="ORF">NDU88_005763</name>
</gene>
<protein>
    <submittedName>
        <fullName evidence="1">Uncharacterized protein</fullName>
    </submittedName>
</protein>
<keyword evidence="2" id="KW-1185">Reference proteome</keyword>
<comment type="caution">
    <text evidence="1">The sequence shown here is derived from an EMBL/GenBank/DDBJ whole genome shotgun (WGS) entry which is preliminary data.</text>
</comment>
<sequence length="138" mass="14857">MQWCGGGVDLRWPGKPRLSGGMVTDCGSAAKAAAPWRLWLWPSWVLDGRWASEWPVPEAHSVLETPLLSGCKRDCVKPHPCSLPPGGVLNLEDHHPLGLGTVCRLTTTEATLGPAEETRAHAEVGPVWPGWLLGLGIQ</sequence>
<dbReference type="Proteomes" id="UP001066276">
    <property type="component" value="Chromosome 2_1"/>
</dbReference>
<dbReference type="EMBL" id="JANPWB010000003">
    <property type="protein sequence ID" value="KAJ1201959.1"/>
    <property type="molecule type" value="Genomic_DNA"/>
</dbReference>